<dbReference type="OrthoDB" id="332716at2"/>
<proteinExistence type="predicted"/>
<evidence type="ECO:0000313" key="2">
    <source>
        <dbReference type="Proteomes" id="UP000006048"/>
    </source>
</evidence>
<dbReference type="Proteomes" id="UP000006048">
    <property type="component" value="Chromosome"/>
</dbReference>
<dbReference type="HOGENOM" id="CLU_2450970_0_0_12"/>
<dbReference type="RefSeq" id="WP_014802644.1">
    <property type="nucleotide sequence ID" value="NC_018020.1"/>
</dbReference>
<sequence length="99" mass="11682">MDWSQIMVRTLQEGSIRELHLYQVPVLKNVENWNQVKEIGKVDFRGKHSDYKGAIVQYGSNYFFLPNARIDALSVYRKWNFKKTIKVVTEVEHKKKPVA</sequence>
<organism evidence="1 2">
    <name type="scientific">Turneriella parva (strain ATCC BAA-1111 / DSM 21527 / NCTC 11395 / H)</name>
    <name type="common">Leptospira parva</name>
    <dbReference type="NCBI Taxonomy" id="869212"/>
    <lineage>
        <taxon>Bacteria</taxon>
        <taxon>Pseudomonadati</taxon>
        <taxon>Spirochaetota</taxon>
        <taxon>Spirochaetia</taxon>
        <taxon>Leptospirales</taxon>
        <taxon>Leptospiraceae</taxon>
        <taxon>Turneriella</taxon>
    </lineage>
</organism>
<accession>I4B4C3</accession>
<name>I4B4C3_TURPD</name>
<reference evidence="1 2" key="1">
    <citation type="submission" date="2012-06" db="EMBL/GenBank/DDBJ databases">
        <title>The complete chromosome of genome of Turneriella parva DSM 21527.</title>
        <authorList>
            <consortium name="US DOE Joint Genome Institute (JGI-PGF)"/>
            <person name="Lucas S."/>
            <person name="Han J."/>
            <person name="Lapidus A."/>
            <person name="Bruce D."/>
            <person name="Goodwin L."/>
            <person name="Pitluck S."/>
            <person name="Peters L."/>
            <person name="Kyrpides N."/>
            <person name="Mavromatis K."/>
            <person name="Ivanova N."/>
            <person name="Mikhailova N."/>
            <person name="Chertkov O."/>
            <person name="Detter J.C."/>
            <person name="Tapia R."/>
            <person name="Han C."/>
            <person name="Land M."/>
            <person name="Hauser L."/>
            <person name="Markowitz V."/>
            <person name="Cheng J.-F."/>
            <person name="Hugenholtz P."/>
            <person name="Woyke T."/>
            <person name="Wu D."/>
            <person name="Gronow S."/>
            <person name="Wellnitz S."/>
            <person name="Brambilla E."/>
            <person name="Klenk H.-P."/>
            <person name="Eisen J.A."/>
        </authorList>
    </citation>
    <scope>NUCLEOTIDE SEQUENCE [LARGE SCALE GENOMIC DNA]</scope>
    <source>
        <strain evidence="2">ATCC BAA-1111 / DSM 21527 / NCTC 11395 / H</strain>
    </source>
</reference>
<dbReference type="EMBL" id="CP002959">
    <property type="protein sequence ID" value="AFM12130.1"/>
    <property type="molecule type" value="Genomic_DNA"/>
</dbReference>
<evidence type="ECO:0000313" key="1">
    <source>
        <dbReference type="EMBL" id="AFM12130.1"/>
    </source>
</evidence>
<dbReference type="KEGG" id="tpx:Turpa_1482"/>
<dbReference type="AlphaFoldDB" id="I4B4C3"/>
<dbReference type="STRING" id="869212.Turpa_1482"/>
<keyword evidence="2" id="KW-1185">Reference proteome</keyword>
<gene>
    <name evidence="1" type="ordered locus">Turpa_1482</name>
</gene>
<protein>
    <submittedName>
        <fullName evidence="1">Uncharacterized protein</fullName>
    </submittedName>
</protein>